<evidence type="ECO:0000313" key="2">
    <source>
        <dbReference type="EMBL" id="SDE05854.1"/>
    </source>
</evidence>
<keyword evidence="3" id="KW-1185">Reference proteome</keyword>
<dbReference type="Proteomes" id="UP000198922">
    <property type="component" value="Unassembled WGS sequence"/>
</dbReference>
<reference evidence="3" key="1">
    <citation type="submission" date="2016-10" db="EMBL/GenBank/DDBJ databases">
        <authorList>
            <person name="Varghese N."/>
            <person name="Submissions S."/>
        </authorList>
    </citation>
    <scope>NUCLEOTIDE SEQUENCE [LARGE SCALE GENOMIC DNA]</scope>
    <source>
        <strain evidence="3">DSM 21424</strain>
    </source>
</reference>
<dbReference type="RefSeq" id="WP_090109303.1">
    <property type="nucleotide sequence ID" value="NZ_FNAT01000001.1"/>
</dbReference>
<dbReference type="STRING" id="521013.SAMN04488567_0666"/>
<feature type="region of interest" description="Disordered" evidence="1">
    <location>
        <begin position="166"/>
        <end position="201"/>
    </location>
</feature>
<name>A0A1G6ZSV2_9RHOB</name>
<sequence>MPDPITSTVAQLLFRSAPDLDFTALVADLRAALNDCPARDCGLSWDHEDIAIFELDNARIILAFTDRLPGRYGACLTIGVGADAGGSCDSGIAQHQGQIARLLADRINARFMSDRMLWKSSTEIASVELIDRMVDELPGLDPARPGLHTSPEDIDRMLARFDAETAEQVSELAPEVPARRPRPRRPQRPTYRTERPRRLRPETAEVMPANDAPAMAHHTLREMYEIREALRDPDAPREPVRSFFGLKLRRDGTRLRSAAIAAAGICATYGTYSGSLAPQLIGY</sequence>
<organism evidence="2 3">
    <name type="scientific">Limimaricola pyoseonensis</name>
    <dbReference type="NCBI Taxonomy" id="521013"/>
    <lineage>
        <taxon>Bacteria</taxon>
        <taxon>Pseudomonadati</taxon>
        <taxon>Pseudomonadota</taxon>
        <taxon>Alphaproteobacteria</taxon>
        <taxon>Rhodobacterales</taxon>
        <taxon>Paracoccaceae</taxon>
        <taxon>Limimaricola</taxon>
    </lineage>
</organism>
<protein>
    <submittedName>
        <fullName evidence="2">Uncharacterized protein</fullName>
    </submittedName>
</protein>
<evidence type="ECO:0000256" key="1">
    <source>
        <dbReference type="SAM" id="MobiDB-lite"/>
    </source>
</evidence>
<evidence type="ECO:0000313" key="3">
    <source>
        <dbReference type="Proteomes" id="UP000198922"/>
    </source>
</evidence>
<proteinExistence type="predicted"/>
<gene>
    <name evidence="2" type="ORF">SAMN04488567_0666</name>
</gene>
<dbReference type="EMBL" id="FNAT01000001">
    <property type="protein sequence ID" value="SDE05854.1"/>
    <property type="molecule type" value="Genomic_DNA"/>
</dbReference>
<feature type="compositionally biased region" description="Basic and acidic residues" evidence="1">
    <location>
        <begin position="191"/>
        <end position="201"/>
    </location>
</feature>
<dbReference type="AlphaFoldDB" id="A0A1G6ZSV2"/>
<dbReference type="OrthoDB" id="7855251at2"/>
<accession>A0A1G6ZSV2</accession>